<dbReference type="Pfam" id="PF08244">
    <property type="entry name" value="Glyco_hydro_32C"/>
    <property type="match status" value="1"/>
</dbReference>
<comment type="subcellular location">
    <subcellularLocation>
        <location evidence="9">Cytoplasm</location>
    </subcellularLocation>
</comment>
<organism evidence="13 15">
    <name type="scientific">Salinicoccus halodurans</name>
    <dbReference type="NCBI Taxonomy" id="407035"/>
    <lineage>
        <taxon>Bacteria</taxon>
        <taxon>Bacillati</taxon>
        <taxon>Bacillota</taxon>
        <taxon>Bacilli</taxon>
        <taxon>Bacillales</taxon>
        <taxon>Staphylococcaceae</taxon>
        <taxon>Salinicoccus</taxon>
    </lineage>
</organism>
<dbReference type="KEGG" id="shv:AAT16_10575"/>
<feature type="domain" description="Glycosyl hydrolase family 32 N-terminal" evidence="10">
    <location>
        <begin position="32"/>
        <end position="337"/>
    </location>
</feature>
<dbReference type="InterPro" id="IPR051214">
    <property type="entry name" value="GH32_Enzymes"/>
</dbReference>
<reference evidence="13 15" key="3">
    <citation type="submission" date="2016-10" db="EMBL/GenBank/DDBJ databases">
        <authorList>
            <person name="Varghese N."/>
            <person name="Submissions S."/>
        </authorList>
    </citation>
    <scope>NUCLEOTIDE SEQUENCE [LARGE SCALE GENOMIC DNA]</scope>
    <source>
        <strain evidence="13 15">CGMCC 1.6501</strain>
    </source>
</reference>
<keyword evidence="14" id="KW-1185">Reference proteome</keyword>
<evidence type="ECO:0000256" key="6">
    <source>
        <dbReference type="ARBA" id="ARBA00023295"/>
    </source>
</evidence>
<evidence type="ECO:0000313" key="15">
    <source>
        <dbReference type="Proteomes" id="UP000183090"/>
    </source>
</evidence>
<evidence type="ECO:0000313" key="14">
    <source>
        <dbReference type="Proteomes" id="UP000034029"/>
    </source>
</evidence>
<sequence>MVQNMSYQKQIDEQIEGNRTSIAKDPHRLQYHLTPPVGLLNDPNGLIHFKDKYHVFFQWNPFETKHGKKSWGHYTSTDLIHWTLEKAALAPDSWYDKDGCYSGSAIEHEGRMYLFYTGNVKNEFDERSTYQCLAVSDDGMTFEKKGPVFNLPDGYTPHFRDPKVWKDGQEWLMVIGAQNSKEQGEAVLAKSSNLEDWKFAGPIAGSHMNGLGDFGYMWECPDLFHLDGKDILIVCPQGLGAEGDRYKNLYQAGYFVGTFDGEAIRYDHGSFSELDRGFDFYAPQTMVDGKGRRILFGWMGMTDDQEQNQPTIKQKWIHALTIPRVLKVKDEKVIQTPVPELEELRGTKIGHEVTLKDGEVFTETVFPSSEVTVNFDAPLIDGFELEIRKDIRLVFEKGRFIVERKSFSGNGSEQRAVALKYLNSLQIYIDHSSIEIFINGGEEVFTCRYFPDSENNIIRLKVEEAHSFDLCHWPLEKEGIIMF</sequence>
<proteinExistence type="inferred from homology"/>
<dbReference type="CDD" id="cd18623">
    <property type="entry name" value="GH32_ScrB-like"/>
    <property type="match status" value="1"/>
</dbReference>
<gene>
    <name evidence="12" type="ORF">AAT16_10575</name>
    <name evidence="13" type="ORF">SAMN05216235_2341</name>
</gene>
<evidence type="ECO:0000256" key="8">
    <source>
        <dbReference type="RuleBase" id="RU362110"/>
    </source>
</evidence>
<dbReference type="PROSITE" id="PS00609">
    <property type="entry name" value="GLYCOSYL_HYDROL_F32"/>
    <property type="match status" value="1"/>
</dbReference>
<dbReference type="SMART" id="SM00640">
    <property type="entry name" value="Glyco_32"/>
    <property type="match status" value="1"/>
</dbReference>
<keyword evidence="6 8" id="KW-0326">Glycosidase</keyword>
<feature type="domain" description="Glycosyl hydrolase family 32 C-terminal" evidence="11">
    <location>
        <begin position="368"/>
        <end position="464"/>
    </location>
</feature>
<dbReference type="InterPro" id="IPR013320">
    <property type="entry name" value="ConA-like_dom_sf"/>
</dbReference>
<evidence type="ECO:0000259" key="10">
    <source>
        <dbReference type="Pfam" id="PF00251"/>
    </source>
</evidence>
<keyword evidence="9" id="KW-0963">Cytoplasm</keyword>
<keyword evidence="9" id="KW-0119">Carbohydrate metabolism</keyword>
<comment type="catalytic activity">
    <reaction evidence="8">
        <text>Hydrolysis of terminal non-reducing beta-D-fructofuranoside residues in beta-D-fructofuranosides.</text>
        <dbReference type="EC" id="3.2.1.26"/>
    </reaction>
</comment>
<dbReference type="PANTHER" id="PTHR43101:SF1">
    <property type="entry name" value="BETA-FRUCTOSIDASE"/>
    <property type="match status" value="1"/>
</dbReference>
<dbReference type="InterPro" id="IPR006232">
    <property type="entry name" value="Suc6P_hydrolase"/>
</dbReference>
<evidence type="ECO:0000256" key="7">
    <source>
        <dbReference type="ARBA" id="ARBA00033367"/>
    </source>
</evidence>
<dbReference type="AlphaFoldDB" id="A0A0F7HKV7"/>
<evidence type="ECO:0000313" key="12">
    <source>
        <dbReference type="EMBL" id="AKG74596.1"/>
    </source>
</evidence>
<dbReference type="EMBL" id="CP011366">
    <property type="protein sequence ID" value="AKG74596.1"/>
    <property type="molecule type" value="Genomic_DNA"/>
</dbReference>
<name>A0A0F7HKV7_9STAP</name>
<evidence type="ECO:0000256" key="3">
    <source>
        <dbReference type="ARBA" id="ARBA00012758"/>
    </source>
</evidence>
<evidence type="ECO:0000256" key="4">
    <source>
        <dbReference type="ARBA" id="ARBA00019623"/>
    </source>
</evidence>
<dbReference type="InterPro" id="IPR018053">
    <property type="entry name" value="Glyco_hydro_32_AS"/>
</dbReference>
<evidence type="ECO:0000256" key="2">
    <source>
        <dbReference type="ARBA" id="ARBA00009902"/>
    </source>
</evidence>
<dbReference type="EC" id="3.2.1.26" evidence="3 8"/>
<protein>
    <recommendedName>
        <fullName evidence="4 8">Sucrose-6-phosphate hydrolase</fullName>
        <ecNumber evidence="3 8">3.2.1.26</ecNumber>
    </recommendedName>
    <alternativeName>
        <fullName evidence="7 9">Invertase</fullName>
    </alternativeName>
</protein>
<comment type="function">
    <text evidence="9">Enables the bacterium to metabolize sucrose as a sole carbon source.</text>
</comment>
<dbReference type="SUPFAM" id="SSF49899">
    <property type="entry name" value="Concanavalin A-like lectins/glucanases"/>
    <property type="match status" value="1"/>
</dbReference>
<dbReference type="GO" id="GO:0004564">
    <property type="term" value="F:beta-fructofuranosidase activity"/>
    <property type="evidence" value="ECO:0007669"/>
    <property type="project" value="UniProtKB-EC"/>
</dbReference>
<keyword evidence="5 8" id="KW-0378">Hydrolase</keyword>
<reference evidence="14" key="2">
    <citation type="submission" date="2015-04" db="EMBL/GenBank/DDBJ databases">
        <title>Complete genome sequence of Salinicoccus halodurans strain H3B36, isolated from the Qaidam basin of China.</title>
        <authorList>
            <person name="Ma Y."/>
            <person name="Jiang K."/>
            <person name="Xue Y."/>
        </authorList>
    </citation>
    <scope>NUCLEOTIDE SEQUENCE [LARGE SCALE GENOMIC DNA]</scope>
    <source>
        <strain evidence="14">H3B36</strain>
    </source>
</reference>
<dbReference type="GO" id="GO:0005985">
    <property type="term" value="P:sucrose metabolic process"/>
    <property type="evidence" value="ECO:0007669"/>
    <property type="project" value="UniProtKB-UniPathway"/>
</dbReference>
<dbReference type="InterPro" id="IPR013148">
    <property type="entry name" value="Glyco_hydro_32_N"/>
</dbReference>
<dbReference type="NCBIfam" id="TIGR01322">
    <property type="entry name" value="scrB_fam"/>
    <property type="match status" value="1"/>
</dbReference>
<dbReference type="RefSeq" id="WP_046790778.1">
    <property type="nucleotide sequence ID" value="NZ_CP011366.1"/>
</dbReference>
<dbReference type="InterPro" id="IPR023296">
    <property type="entry name" value="Glyco_hydro_beta-prop_sf"/>
</dbReference>
<dbReference type="PANTHER" id="PTHR43101">
    <property type="entry name" value="BETA-FRUCTOSIDASE"/>
    <property type="match status" value="1"/>
</dbReference>
<dbReference type="InterPro" id="IPR001362">
    <property type="entry name" value="Glyco_hydro_32"/>
</dbReference>
<evidence type="ECO:0000256" key="5">
    <source>
        <dbReference type="ARBA" id="ARBA00022801"/>
    </source>
</evidence>
<evidence type="ECO:0000313" key="13">
    <source>
        <dbReference type="EMBL" id="SFK89412.1"/>
    </source>
</evidence>
<dbReference type="InterPro" id="IPR013189">
    <property type="entry name" value="Glyco_hydro_32_C"/>
</dbReference>
<dbReference type="Gene3D" id="2.115.10.20">
    <property type="entry name" value="Glycosyl hydrolase domain, family 43"/>
    <property type="match status" value="1"/>
</dbReference>
<comment type="similarity">
    <text evidence="2 8">Belongs to the glycosyl hydrolase 32 family.</text>
</comment>
<evidence type="ECO:0000256" key="9">
    <source>
        <dbReference type="RuleBase" id="RU365015"/>
    </source>
</evidence>
<reference evidence="12 14" key="1">
    <citation type="journal article" date="2015" name="Int. J. Syst. Evol. Microbiol.">
        <title>Complete genome sequence of Salinicoccus halodurans H3B36, isolated from the Qaidam Basin in China.</title>
        <authorList>
            <person name="Jiang K."/>
            <person name="Xue Y."/>
            <person name="Ma Y."/>
        </authorList>
    </citation>
    <scope>NUCLEOTIDE SEQUENCE [LARGE SCALE GENOMIC DNA]</scope>
    <source>
        <strain evidence="12 14">H3B36</strain>
    </source>
</reference>
<comment type="pathway">
    <text evidence="1 9">Glycan biosynthesis; sucrose metabolism.</text>
</comment>
<dbReference type="GO" id="GO:0005737">
    <property type="term" value="C:cytoplasm"/>
    <property type="evidence" value="ECO:0007669"/>
    <property type="project" value="UniProtKB-SubCell"/>
</dbReference>
<dbReference type="EMBL" id="FOTB01000005">
    <property type="protein sequence ID" value="SFK89412.1"/>
    <property type="molecule type" value="Genomic_DNA"/>
</dbReference>
<dbReference type="Proteomes" id="UP000034029">
    <property type="component" value="Chromosome"/>
</dbReference>
<dbReference type="Pfam" id="PF00251">
    <property type="entry name" value="Glyco_hydro_32N"/>
    <property type="match status" value="1"/>
</dbReference>
<dbReference type="Proteomes" id="UP000183090">
    <property type="component" value="Unassembled WGS sequence"/>
</dbReference>
<dbReference type="Gene3D" id="2.60.120.560">
    <property type="entry name" value="Exo-inulinase, domain 1"/>
    <property type="match status" value="1"/>
</dbReference>
<evidence type="ECO:0000256" key="1">
    <source>
        <dbReference type="ARBA" id="ARBA00004914"/>
    </source>
</evidence>
<dbReference type="SUPFAM" id="SSF75005">
    <property type="entry name" value="Arabinanase/levansucrase/invertase"/>
    <property type="match status" value="1"/>
</dbReference>
<evidence type="ECO:0000259" key="11">
    <source>
        <dbReference type="Pfam" id="PF08244"/>
    </source>
</evidence>
<accession>A0A0F7HKV7</accession>
<dbReference type="OrthoDB" id="9759709at2"/>